<dbReference type="AlphaFoldDB" id="A0A2P7EEC8"/>
<dbReference type="Proteomes" id="UP000240206">
    <property type="component" value="Unassembled WGS sequence"/>
</dbReference>
<keyword evidence="2" id="KW-1185">Reference proteome</keyword>
<dbReference type="EMBL" id="PXVC01000027">
    <property type="protein sequence ID" value="PSI01570.1"/>
    <property type="molecule type" value="Genomic_DNA"/>
</dbReference>
<evidence type="ECO:0000313" key="2">
    <source>
        <dbReference type="Proteomes" id="UP000240206"/>
    </source>
</evidence>
<accession>A0A2P7EEC8</accession>
<dbReference type="RefSeq" id="WP_106499956.1">
    <property type="nucleotide sequence ID" value="NZ_PXVC01000027.1"/>
</dbReference>
<proteinExistence type="predicted"/>
<comment type="caution">
    <text evidence="1">The sequence shown here is derived from an EMBL/GenBank/DDBJ whole genome shotgun (WGS) entry which is preliminary data.</text>
</comment>
<evidence type="ECO:0000313" key="1">
    <source>
        <dbReference type="EMBL" id="PSI01570.1"/>
    </source>
</evidence>
<name>A0A2P7EEC8_9SYNE</name>
<gene>
    <name evidence="1" type="ORF">C7K08_07125</name>
</gene>
<organism evidence="1 2">
    <name type="scientific">Synechococcus lacustris str. Tous</name>
    <dbReference type="NCBI Taxonomy" id="1910958"/>
    <lineage>
        <taxon>Bacteria</taxon>
        <taxon>Bacillati</taxon>
        <taxon>Cyanobacteriota</taxon>
        <taxon>Cyanophyceae</taxon>
        <taxon>Synechococcales</taxon>
        <taxon>Synechococcaceae</taxon>
        <taxon>Synechococcus</taxon>
    </lineage>
</organism>
<reference evidence="2" key="1">
    <citation type="submission" date="2018-03" db="EMBL/GenBank/DDBJ databases">
        <title>Ecological and genomic features of two cosmopolitan and abundant freshwater picocyanobacteria.</title>
        <authorList>
            <person name="Cabello-Yeves P.J."/>
            <person name="Picazo A."/>
            <person name="Camacho A."/>
            <person name="Callieri C."/>
            <person name="Rosselli R."/>
            <person name="Roda-Garcia J."/>
            <person name="Coutinho F.H."/>
            <person name="Rodriguez-Valera F."/>
        </authorList>
    </citation>
    <scope>NUCLEOTIDE SEQUENCE [LARGE SCALE GENOMIC DNA]</scope>
    <source>
        <strain evidence="2">Tous</strain>
    </source>
</reference>
<protein>
    <submittedName>
        <fullName evidence="1">Uncharacterized protein</fullName>
    </submittedName>
</protein>
<sequence>MTKFYIGDICWVISDDEYQDYVWPVWSQQFYNSGYLYREKKRIDFLTGDASASGWPQDSGVLGVLRFDDLEPEYQERAERLAEGGYVAIFESEAEGVLELSEEELHDAGYYEEEITDEERALIYGVFND</sequence>